<name>A0ACC2BBU7_DIPCM</name>
<comment type="caution">
    <text evidence="1">The sequence shown here is derived from an EMBL/GenBank/DDBJ whole genome shotgun (WGS) entry which is preliminary data.</text>
</comment>
<reference evidence="2" key="1">
    <citation type="journal article" date="2024" name="Proc. Natl. Acad. Sci. U.S.A.">
        <title>Extraordinary preservation of gene collinearity over three hundred million years revealed in homosporous lycophytes.</title>
        <authorList>
            <person name="Li C."/>
            <person name="Wickell D."/>
            <person name="Kuo L.Y."/>
            <person name="Chen X."/>
            <person name="Nie B."/>
            <person name="Liao X."/>
            <person name="Peng D."/>
            <person name="Ji J."/>
            <person name="Jenkins J."/>
            <person name="Williams M."/>
            <person name="Shu S."/>
            <person name="Plott C."/>
            <person name="Barry K."/>
            <person name="Rajasekar S."/>
            <person name="Grimwood J."/>
            <person name="Han X."/>
            <person name="Sun S."/>
            <person name="Hou Z."/>
            <person name="He W."/>
            <person name="Dai G."/>
            <person name="Sun C."/>
            <person name="Schmutz J."/>
            <person name="Leebens-Mack J.H."/>
            <person name="Li F.W."/>
            <person name="Wang L."/>
        </authorList>
    </citation>
    <scope>NUCLEOTIDE SEQUENCE [LARGE SCALE GENOMIC DNA]</scope>
    <source>
        <strain evidence="2">cv. PW_Plant_1</strain>
    </source>
</reference>
<keyword evidence="2" id="KW-1185">Reference proteome</keyword>
<dbReference type="Proteomes" id="UP001162992">
    <property type="component" value="Chromosome 16"/>
</dbReference>
<dbReference type="EMBL" id="CM055107">
    <property type="protein sequence ID" value="KAJ7527185.1"/>
    <property type="molecule type" value="Genomic_DNA"/>
</dbReference>
<evidence type="ECO:0000313" key="2">
    <source>
        <dbReference type="Proteomes" id="UP001162992"/>
    </source>
</evidence>
<evidence type="ECO:0000313" key="1">
    <source>
        <dbReference type="EMBL" id="KAJ7527185.1"/>
    </source>
</evidence>
<organism evidence="1 2">
    <name type="scientific">Diphasiastrum complanatum</name>
    <name type="common">Issler's clubmoss</name>
    <name type="synonym">Lycopodium complanatum</name>
    <dbReference type="NCBI Taxonomy" id="34168"/>
    <lineage>
        <taxon>Eukaryota</taxon>
        <taxon>Viridiplantae</taxon>
        <taxon>Streptophyta</taxon>
        <taxon>Embryophyta</taxon>
        <taxon>Tracheophyta</taxon>
        <taxon>Lycopodiopsida</taxon>
        <taxon>Lycopodiales</taxon>
        <taxon>Lycopodiaceae</taxon>
        <taxon>Lycopodioideae</taxon>
        <taxon>Diphasiastrum</taxon>
    </lineage>
</organism>
<proteinExistence type="predicted"/>
<accession>A0ACC2BBU7</accession>
<sequence length="128" mass="13781">MSNEEPHPEVRLSECSQPRWGAPSDALRQSALVRSGDSLPVGLPPTTHPSSGSAPTLGAGRDPSVPPSRGSETGCMSTKHGRIPMTESVLGRRPPPLSLYVGRRVGTAVPNMHNRNNSQQRISWLLQR</sequence>
<gene>
    <name evidence="1" type="ORF">O6H91_16G041200</name>
</gene>
<protein>
    <submittedName>
        <fullName evidence="1">Uncharacterized protein</fullName>
    </submittedName>
</protein>